<name>A0ACC2AYK6_DIPCM</name>
<keyword evidence="2" id="KW-1185">Reference proteome</keyword>
<evidence type="ECO:0000313" key="2">
    <source>
        <dbReference type="Proteomes" id="UP001162992"/>
    </source>
</evidence>
<gene>
    <name evidence="1" type="ORF">O6H91_18G017900</name>
</gene>
<organism evidence="1 2">
    <name type="scientific">Diphasiastrum complanatum</name>
    <name type="common">Issler's clubmoss</name>
    <name type="synonym">Lycopodium complanatum</name>
    <dbReference type="NCBI Taxonomy" id="34168"/>
    <lineage>
        <taxon>Eukaryota</taxon>
        <taxon>Viridiplantae</taxon>
        <taxon>Streptophyta</taxon>
        <taxon>Embryophyta</taxon>
        <taxon>Tracheophyta</taxon>
        <taxon>Lycopodiopsida</taxon>
        <taxon>Lycopodiales</taxon>
        <taxon>Lycopodiaceae</taxon>
        <taxon>Lycopodioideae</taxon>
        <taxon>Diphasiastrum</taxon>
    </lineage>
</organism>
<comment type="caution">
    <text evidence="1">The sequence shown here is derived from an EMBL/GenBank/DDBJ whole genome shotgun (WGS) entry which is preliminary data.</text>
</comment>
<dbReference type="Proteomes" id="UP001162992">
    <property type="component" value="Chromosome 18"/>
</dbReference>
<accession>A0ACC2AYK6</accession>
<proteinExistence type="predicted"/>
<dbReference type="EMBL" id="CM055109">
    <property type="protein sequence ID" value="KAJ7522571.1"/>
    <property type="molecule type" value="Genomic_DNA"/>
</dbReference>
<protein>
    <submittedName>
        <fullName evidence="1">Uncharacterized protein</fullName>
    </submittedName>
</protein>
<reference evidence="2" key="1">
    <citation type="journal article" date="2024" name="Proc. Natl. Acad. Sci. U.S.A.">
        <title>Extraordinary preservation of gene collinearity over three hundred million years revealed in homosporous lycophytes.</title>
        <authorList>
            <person name="Li C."/>
            <person name="Wickell D."/>
            <person name="Kuo L.Y."/>
            <person name="Chen X."/>
            <person name="Nie B."/>
            <person name="Liao X."/>
            <person name="Peng D."/>
            <person name="Ji J."/>
            <person name="Jenkins J."/>
            <person name="Williams M."/>
            <person name="Shu S."/>
            <person name="Plott C."/>
            <person name="Barry K."/>
            <person name="Rajasekar S."/>
            <person name="Grimwood J."/>
            <person name="Han X."/>
            <person name="Sun S."/>
            <person name="Hou Z."/>
            <person name="He W."/>
            <person name="Dai G."/>
            <person name="Sun C."/>
            <person name="Schmutz J."/>
            <person name="Leebens-Mack J.H."/>
            <person name="Li F.W."/>
            <person name="Wang L."/>
        </authorList>
    </citation>
    <scope>NUCLEOTIDE SEQUENCE [LARGE SCALE GENOMIC DNA]</scope>
    <source>
        <strain evidence="2">cv. PW_Plant_1</strain>
    </source>
</reference>
<sequence>MEHFSTRLASDQCAETKRNDEGHVKTAFSDRTEANQIPKPLEALLGTAIPRFLSKTYDMVEDPLTNEVVSWSSSNNSFIVWNPPEFSKSLLPKYFKHSNFSSFVRQLNTYRFKKVDPDRWEFASEGFLRGQKHLLRTLHRRKPVGQSQPQQQPGPSSTQGPCVYVGIFGGREAEIELLKRDKNALMQELVRMRQQQQMTQQNMKVVGQRLLLTEQRQQQTISFLAKAMQRSATSTLGCKKEEKVTKTGSQS</sequence>
<evidence type="ECO:0000313" key="1">
    <source>
        <dbReference type="EMBL" id="KAJ7522571.1"/>
    </source>
</evidence>